<dbReference type="PIRSF" id="PIRSF006004">
    <property type="entry name" value="CHP00048"/>
    <property type="match status" value="1"/>
</dbReference>
<evidence type="ECO:0000256" key="8">
    <source>
        <dbReference type="ARBA" id="ARBA00022679"/>
    </source>
</evidence>
<keyword evidence="10" id="KW-0819">tRNA processing</keyword>
<dbReference type="GO" id="GO:0008173">
    <property type="term" value="F:RNA methyltransferase activity"/>
    <property type="evidence" value="ECO:0007669"/>
    <property type="project" value="InterPro"/>
</dbReference>
<keyword evidence="9" id="KW-0949">S-adenosyl-L-methionine</keyword>
<dbReference type="Gene3D" id="3.20.20.70">
    <property type="entry name" value="Aldolase class I"/>
    <property type="match status" value="1"/>
</dbReference>
<evidence type="ECO:0000256" key="11">
    <source>
        <dbReference type="ARBA" id="ARBA00022723"/>
    </source>
</evidence>
<dbReference type="GO" id="GO:0051539">
    <property type="term" value="F:4 iron, 4 sulfur cluster binding"/>
    <property type="evidence" value="ECO:0007669"/>
    <property type="project" value="UniProtKB-KW"/>
</dbReference>
<dbReference type="AlphaFoldDB" id="A0A6A7RZ52"/>
<dbReference type="GO" id="GO:0005737">
    <property type="term" value="C:cytoplasm"/>
    <property type="evidence" value="ECO:0007669"/>
    <property type="project" value="UniProtKB-SubCell"/>
</dbReference>
<name>A0A6A7RZ52_9PROT</name>
<feature type="non-terminal residue" evidence="16">
    <location>
        <position position="321"/>
    </location>
</feature>
<comment type="subcellular location">
    <subcellularLocation>
        <location evidence="2">Cytoplasm</location>
    </subcellularLocation>
</comment>
<evidence type="ECO:0000256" key="2">
    <source>
        <dbReference type="ARBA" id="ARBA00004496"/>
    </source>
</evidence>
<keyword evidence="11" id="KW-0479">Metal-binding</keyword>
<keyword evidence="8 16" id="KW-0808">Transferase</keyword>
<keyword evidence="4" id="KW-0004">4Fe-4S</keyword>
<dbReference type="InterPro" id="IPR048641">
    <property type="entry name" value="RlmN_N"/>
</dbReference>
<proteinExistence type="inferred from homology"/>
<comment type="similarity">
    <text evidence="3">Belongs to the radical SAM superfamily. RlmN family.</text>
</comment>
<organism evidence="16 17">
    <name type="scientific">Candidatus Accumulibacter phosphatis</name>
    <dbReference type="NCBI Taxonomy" id="327160"/>
    <lineage>
        <taxon>Bacteria</taxon>
        <taxon>Pseudomonadati</taxon>
        <taxon>Pseudomonadota</taxon>
        <taxon>Betaproteobacteria</taxon>
        <taxon>Candidatus Accumulibacter</taxon>
    </lineage>
</organism>
<dbReference type="InterPro" id="IPR040072">
    <property type="entry name" value="Methyltransferase_A"/>
</dbReference>
<dbReference type="NCBIfam" id="TIGR00048">
    <property type="entry name" value="rRNA_mod_RlmN"/>
    <property type="match status" value="1"/>
</dbReference>
<evidence type="ECO:0000256" key="1">
    <source>
        <dbReference type="ARBA" id="ARBA00001966"/>
    </source>
</evidence>
<evidence type="ECO:0000256" key="12">
    <source>
        <dbReference type="ARBA" id="ARBA00023004"/>
    </source>
</evidence>
<evidence type="ECO:0000256" key="6">
    <source>
        <dbReference type="ARBA" id="ARBA00022552"/>
    </source>
</evidence>
<dbReference type="GO" id="GO:0046872">
    <property type="term" value="F:metal ion binding"/>
    <property type="evidence" value="ECO:0007669"/>
    <property type="project" value="UniProtKB-KW"/>
</dbReference>
<accession>A0A6A7RZ52</accession>
<evidence type="ECO:0000259" key="15">
    <source>
        <dbReference type="PROSITE" id="PS51918"/>
    </source>
</evidence>
<dbReference type="FunFam" id="3.20.20.70:FF:000014">
    <property type="entry name" value="Probable dual-specificity RNA methyltransferase RlmN"/>
    <property type="match status" value="1"/>
</dbReference>
<evidence type="ECO:0000313" key="17">
    <source>
        <dbReference type="Proteomes" id="UP000342300"/>
    </source>
</evidence>
<dbReference type="PANTHER" id="PTHR30544">
    <property type="entry name" value="23S RRNA METHYLTRANSFERASE"/>
    <property type="match status" value="1"/>
</dbReference>
<dbReference type="InterPro" id="IPR027492">
    <property type="entry name" value="RNA_MTrfase_RlmN"/>
</dbReference>
<dbReference type="Gene3D" id="1.10.150.530">
    <property type="match status" value="1"/>
</dbReference>
<reference evidence="16 17" key="1">
    <citation type="submission" date="2017-09" db="EMBL/GenBank/DDBJ databases">
        <title>Metagenomic Analysis Reveals Denitrifying Candidatus Accumulibacter and Flanking Population as a Source of N2O.</title>
        <authorList>
            <person name="Gao H."/>
            <person name="Mao Y."/>
            <person name="Zhao X."/>
            <person name="Liu W.-T."/>
            <person name="Zhang T."/>
            <person name="Wells G."/>
        </authorList>
    </citation>
    <scope>NUCLEOTIDE SEQUENCE [LARGE SCALE GENOMIC DNA]</scope>
    <source>
        <strain evidence="16">CANDO_2_IC</strain>
    </source>
</reference>
<dbReference type="Pfam" id="PF21016">
    <property type="entry name" value="RlmN_N"/>
    <property type="match status" value="1"/>
</dbReference>
<evidence type="ECO:0000256" key="9">
    <source>
        <dbReference type="ARBA" id="ARBA00022691"/>
    </source>
</evidence>
<sequence length="321" mass="35702">MTELTSTSPLVYDLDLNQLTDLVQSWGEPAYRAKQIWQGIYCQLWDSAQAFSPLPAGLRAKMSDELRFTGLNPSAVLKSSDGQTVKTLFHLPDGRAIEAVLMRYEHRQTLCISSQAGCAMGCSFCATGQMGFKRHLTSGEIVEQVLYYARMLKQEGKAVTNIVVMGMGEPFHNYENTLAAIDRLNHSDGFNLGARRFTISTVGLVPMIRKFAAEKRQINLAISLHASDDQLRSSMMPVNNKYPIAELIQACREYIDATGRRLTFEWALIQGVNDTPEQARALAVLLKGMLCHVNVIPLNPTHKFAGTGSTRQRAEAFRAEL</sequence>
<dbReference type="Proteomes" id="UP000342300">
    <property type="component" value="Unassembled WGS sequence"/>
</dbReference>
<evidence type="ECO:0000256" key="4">
    <source>
        <dbReference type="ARBA" id="ARBA00022485"/>
    </source>
</evidence>
<comment type="cofactor">
    <cofactor evidence="1">
        <name>[4Fe-4S] cluster</name>
        <dbReference type="ChEBI" id="CHEBI:49883"/>
    </cofactor>
</comment>
<dbReference type="SFLD" id="SFLDS00029">
    <property type="entry name" value="Radical_SAM"/>
    <property type="match status" value="1"/>
</dbReference>
<dbReference type="InterPro" id="IPR004383">
    <property type="entry name" value="rRNA_lsu_MTrfase_RlmN/Cfr"/>
</dbReference>
<dbReference type="HAMAP" id="MF_01849">
    <property type="entry name" value="RNA_methyltr_RlmN"/>
    <property type="match status" value="1"/>
</dbReference>
<keyword evidence="6" id="KW-0698">rRNA processing</keyword>
<protein>
    <submittedName>
        <fullName evidence="16">23S rRNA (Adenine(2503)-C(2))-methyltransferase RlmN</fullName>
    </submittedName>
</protein>
<dbReference type="Pfam" id="PF04055">
    <property type="entry name" value="Radical_SAM"/>
    <property type="match status" value="1"/>
</dbReference>
<keyword evidence="14" id="KW-1015">Disulfide bond</keyword>
<keyword evidence="13" id="KW-0411">Iron-sulfur</keyword>
<keyword evidence="7 16" id="KW-0489">Methyltransferase</keyword>
<comment type="caution">
    <text evidence="16">The sequence shown here is derived from an EMBL/GenBank/DDBJ whole genome shotgun (WGS) entry which is preliminary data.</text>
</comment>
<evidence type="ECO:0000256" key="10">
    <source>
        <dbReference type="ARBA" id="ARBA00022694"/>
    </source>
</evidence>
<evidence type="ECO:0000256" key="7">
    <source>
        <dbReference type="ARBA" id="ARBA00022603"/>
    </source>
</evidence>
<dbReference type="EMBL" id="PDHS01000625">
    <property type="protein sequence ID" value="MQM32768.1"/>
    <property type="molecule type" value="Genomic_DNA"/>
</dbReference>
<evidence type="ECO:0000256" key="5">
    <source>
        <dbReference type="ARBA" id="ARBA00022490"/>
    </source>
</evidence>
<gene>
    <name evidence="16" type="primary">rlmN</name>
    <name evidence="16" type="ORF">CRU78_20685</name>
</gene>
<dbReference type="PROSITE" id="PS51918">
    <property type="entry name" value="RADICAL_SAM"/>
    <property type="match status" value="1"/>
</dbReference>
<evidence type="ECO:0000313" key="16">
    <source>
        <dbReference type="EMBL" id="MQM32768.1"/>
    </source>
</evidence>
<evidence type="ECO:0000256" key="14">
    <source>
        <dbReference type="ARBA" id="ARBA00023157"/>
    </source>
</evidence>
<dbReference type="InterPro" id="IPR013785">
    <property type="entry name" value="Aldolase_TIM"/>
</dbReference>
<evidence type="ECO:0000256" key="13">
    <source>
        <dbReference type="ARBA" id="ARBA00023014"/>
    </source>
</evidence>
<dbReference type="PANTHER" id="PTHR30544:SF5">
    <property type="entry name" value="RADICAL SAM CORE DOMAIN-CONTAINING PROTEIN"/>
    <property type="match status" value="1"/>
</dbReference>
<dbReference type="InterPro" id="IPR007197">
    <property type="entry name" value="rSAM"/>
</dbReference>
<dbReference type="CDD" id="cd01335">
    <property type="entry name" value="Radical_SAM"/>
    <property type="match status" value="1"/>
</dbReference>
<dbReference type="GO" id="GO:0030488">
    <property type="term" value="P:tRNA methylation"/>
    <property type="evidence" value="ECO:0007669"/>
    <property type="project" value="InterPro"/>
</dbReference>
<dbReference type="InterPro" id="IPR058240">
    <property type="entry name" value="rSAM_sf"/>
</dbReference>
<keyword evidence="12" id="KW-0408">Iron</keyword>
<feature type="domain" description="Radical SAM core" evidence="15">
    <location>
        <begin position="104"/>
        <end position="321"/>
    </location>
</feature>
<keyword evidence="5" id="KW-0963">Cytoplasm</keyword>
<evidence type="ECO:0000256" key="3">
    <source>
        <dbReference type="ARBA" id="ARBA00007544"/>
    </source>
</evidence>
<dbReference type="SUPFAM" id="SSF102114">
    <property type="entry name" value="Radical SAM enzymes"/>
    <property type="match status" value="1"/>
</dbReference>
<dbReference type="GO" id="GO:0070475">
    <property type="term" value="P:rRNA base methylation"/>
    <property type="evidence" value="ECO:0007669"/>
    <property type="project" value="InterPro"/>
</dbReference>